<organism evidence="8 9">
    <name type="scientific">Catenulispora pinistramenti</name>
    <dbReference type="NCBI Taxonomy" id="2705254"/>
    <lineage>
        <taxon>Bacteria</taxon>
        <taxon>Bacillati</taxon>
        <taxon>Actinomycetota</taxon>
        <taxon>Actinomycetes</taxon>
        <taxon>Catenulisporales</taxon>
        <taxon>Catenulisporaceae</taxon>
        <taxon>Catenulispora</taxon>
    </lineage>
</organism>
<reference evidence="8 9" key="1">
    <citation type="submission" date="2020-02" db="EMBL/GenBank/DDBJ databases">
        <title>Acidophilic actinobacteria isolated from forest soil.</title>
        <authorList>
            <person name="Golinska P."/>
        </authorList>
    </citation>
    <scope>NUCLEOTIDE SEQUENCE [LARGE SCALE GENOMIC DNA]</scope>
    <source>
        <strain evidence="8 9">NL8</strain>
    </source>
</reference>
<dbReference type="PANTHER" id="PTHR45663:SF40">
    <property type="entry name" value="THIOREDOXIN 2"/>
    <property type="match status" value="1"/>
</dbReference>
<dbReference type="Proteomes" id="UP000730482">
    <property type="component" value="Unassembled WGS sequence"/>
</dbReference>
<dbReference type="SUPFAM" id="SSF52833">
    <property type="entry name" value="Thioredoxin-like"/>
    <property type="match status" value="1"/>
</dbReference>
<comment type="similarity">
    <text evidence="1">Belongs to the thioredoxin family.</text>
</comment>
<dbReference type="CDD" id="cd02947">
    <property type="entry name" value="TRX_family"/>
    <property type="match status" value="1"/>
</dbReference>
<evidence type="ECO:0000256" key="4">
    <source>
        <dbReference type="ARBA" id="ARBA00023157"/>
    </source>
</evidence>
<evidence type="ECO:0000256" key="6">
    <source>
        <dbReference type="NCBIfam" id="TIGR01068"/>
    </source>
</evidence>
<dbReference type="NCBIfam" id="TIGR01068">
    <property type="entry name" value="thioredoxin"/>
    <property type="match status" value="1"/>
</dbReference>
<sequence length="130" mass="14296">MSTLELTKDTFEQAVTSDGIVLVDFWAEWCGPCKQFAPIYDKVSEANPDITFAKVDTEDQPELAGAFEIRSIPTLMIFRDGVMVYGQPGALPEAPLVDLIKQARELDMEEVRKQIAAHQNGGHEGADAQA</sequence>
<keyword evidence="3" id="KW-0249">Electron transport</keyword>
<evidence type="ECO:0000256" key="3">
    <source>
        <dbReference type="ARBA" id="ARBA00022982"/>
    </source>
</evidence>
<proteinExistence type="inferred from homology"/>
<accession>A0ABS5KT24</accession>
<dbReference type="InterPro" id="IPR017937">
    <property type="entry name" value="Thioredoxin_CS"/>
</dbReference>
<feature type="domain" description="Thioredoxin" evidence="7">
    <location>
        <begin position="1"/>
        <end position="105"/>
    </location>
</feature>
<name>A0ABS5KT24_9ACTN</name>
<dbReference type="PROSITE" id="PS51352">
    <property type="entry name" value="THIOREDOXIN_2"/>
    <property type="match status" value="1"/>
</dbReference>
<dbReference type="InterPro" id="IPR036249">
    <property type="entry name" value="Thioredoxin-like_sf"/>
</dbReference>
<evidence type="ECO:0000256" key="2">
    <source>
        <dbReference type="ARBA" id="ARBA00022448"/>
    </source>
</evidence>
<dbReference type="EMBL" id="JAAFYZ010000066">
    <property type="protein sequence ID" value="MBS2549208.1"/>
    <property type="molecule type" value="Genomic_DNA"/>
</dbReference>
<comment type="caution">
    <text evidence="8">The sequence shown here is derived from an EMBL/GenBank/DDBJ whole genome shotgun (WGS) entry which is preliminary data.</text>
</comment>
<evidence type="ECO:0000313" key="9">
    <source>
        <dbReference type="Proteomes" id="UP000730482"/>
    </source>
</evidence>
<dbReference type="Gene3D" id="3.40.30.10">
    <property type="entry name" value="Glutaredoxin"/>
    <property type="match status" value="1"/>
</dbReference>
<keyword evidence="4" id="KW-1015">Disulfide bond</keyword>
<keyword evidence="9" id="KW-1185">Reference proteome</keyword>
<protein>
    <recommendedName>
        <fullName evidence="6">Thioredoxin</fullName>
    </recommendedName>
</protein>
<dbReference type="RefSeq" id="WP_212010773.1">
    <property type="nucleotide sequence ID" value="NZ_JAAFYZ010000066.1"/>
</dbReference>
<evidence type="ECO:0000256" key="5">
    <source>
        <dbReference type="ARBA" id="ARBA00023284"/>
    </source>
</evidence>
<dbReference type="PRINTS" id="PR00421">
    <property type="entry name" value="THIOREDOXIN"/>
</dbReference>
<dbReference type="InterPro" id="IPR005746">
    <property type="entry name" value="Thioredoxin"/>
</dbReference>
<evidence type="ECO:0000259" key="7">
    <source>
        <dbReference type="PROSITE" id="PS51352"/>
    </source>
</evidence>
<dbReference type="PANTHER" id="PTHR45663">
    <property type="entry name" value="GEO12009P1"/>
    <property type="match status" value="1"/>
</dbReference>
<evidence type="ECO:0000256" key="1">
    <source>
        <dbReference type="ARBA" id="ARBA00008987"/>
    </source>
</evidence>
<keyword evidence="5" id="KW-0676">Redox-active center</keyword>
<evidence type="ECO:0000313" key="8">
    <source>
        <dbReference type="EMBL" id="MBS2549208.1"/>
    </source>
</evidence>
<gene>
    <name evidence="8" type="primary">trxA</name>
    <name evidence="8" type="ORF">KGQ19_20285</name>
</gene>
<dbReference type="InterPro" id="IPR013766">
    <property type="entry name" value="Thioredoxin_domain"/>
</dbReference>
<dbReference type="PROSITE" id="PS00194">
    <property type="entry name" value="THIOREDOXIN_1"/>
    <property type="match status" value="1"/>
</dbReference>
<dbReference type="Pfam" id="PF00085">
    <property type="entry name" value="Thioredoxin"/>
    <property type="match status" value="1"/>
</dbReference>
<keyword evidence="2" id="KW-0813">Transport</keyword>